<accession>A0A292ZP28</accession>
<sequence>MAPEWAQAMSSMRKIWDDTPEGAQVISRMLDAIADLKVRAN</sequence>
<reference evidence="1 2" key="2">
    <citation type="journal article" date="2013" name="Environ. Sci. Technol.">
        <title>The 4-tert-butylphenol-utilizing bacterium Sphingobium fuliginis OMI can degrade bisphenols via phenolic ring hydroxylation and meta-cleavage pathway.</title>
        <authorList>
            <person name="Ogata Y."/>
            <person name="Goda S."/>
            <person name="Toyama T."/>
            <person name="Sei K."/>
            <person name="Ike M."/>
        </authorList>
    </citation>
    <scope>NUCLEOTIDE SEQUENCE [LARGE SCALE GENOMIC DNA]</scope>
    <source>
        <strain evidence="1 2">OMI</strain>
    </source>
</reference>
<reference evidence="1 2" key="1">
    <citation type="journal article" date="2013" name="Biodegradation">
        <title>Occurrence of 4-tert-butylphenol (4-t-BP) biodegradation in an aquatic sample caused by the presence of Spirodela polyrrhiza and isolation of a 4-t-BP-utilizing bacterium.</title>
        <authorList>
            <person name="Ogata Y."/>
            <person name="Toyama T."/>
            <person name="Yu N."/>
            <person name="Wang X."/>
            <person name="Sei K."/>
            <person name="Ike M."/>
        </authorList>
    </citation>
    <scope>NUCLEOTIDE SEQUENCE [LARGE SCALE GENOMIC DNA]</scope>
    <source>
        <strain evidence="1 2">OMI</strain>
    </source>
</reference>
<organism evidence="1 2">
    <name type="scientific">Sphingobium fuliginis (strain ATCC 27551)</name>
    <dbReference type="NCBI Taxonomy" id="336203"/>
    <lineage>
        <taxon>Bacteria</taxon>
        <taxon>Pseudomonadati</taxon>
        <taxon>Pseudomonadota</taxon>
        <taxon>Alphaproteobacteria</taxon>
        <taxon>Sphingomonadales</taxon>
        <taxon>Sphingomonadaceae</taxon>
        <taxon>Sphingobium</taxon>
    </lineage>
</organism>
<protein>
    <submittedName>
        <fullName evidence="1">Uncharacterized protein</fullName>
    </submittedName>
</protein>
<proteinExistence type="predicted"/>
<gene>
    <name evidence="1" type="ORF">SFOMI_5244</name>
</gene>
<dbReference type="AlphaFoldDB" id="A0A292ZP28"/>
<evidence type="ECO:0000313" key="2">
    <source>
        <dbReference type="Proteomes" id="UP000221538"/>
    </source>
</evidence>
<evidence type="ECO:0000313" key="1">
    <source>
        <dbReference type="EMBL" id="GAY24659.1"/>
    </source>
</evidence>
<comment type="caution">
    <text evidence="1">The sequence shown here is derived from an EMBL/GenBank/DDBJ whole genome shotgun (WGS) entry which is preliminary data.</text>
</comment>
<dbReference type="EMBL" id="BEWI01000034">
    <property type="protein sequence ID" value="GAY24659.1"/>
    <property type="molecule type" value="Genomic_DNA"/>
</dbReference>
<name>A0A292ZP28_SPHSA</name>
<dbReference type="Proteomes" id="UP000221538">
    <property type="component" value="Unassembled WGS sequence"/>
</dbReference>